<dbReference type="AlphaFoldDB" id="A0A7W6J9K0"/>
<name>A0A7W6J9K0_9HYPH</name>
<gene>
    <name evidence="1" type="ORF">GGR23_004535</name>
</gene>
<protein>
    <submittedName>
        <fullName evidence="1">Uncharacterized protein</fullName>
    </submittedName>
</protein>
<comment type="caution">
    <text evidence="1">The sequence shown here is derived from an EMBL/GenBank/DDBJ whole genome shotgun (WGS) entry which is preliminary data.</text>
</comment>
<reference evidence="1 2" key="1">
    <citation type="submission" date="2020-08" db="EMBL/GenBank/DDBJ databases">
        <title>Genomic Encyclopedia of Type Strains, Phase IV (KMG-IV): sequencing the most valuable type-strain genomes for metagenomic binning, comparative biology and taxonomic classification.</title>
        <authorList>
            <person name="Goeker M."/>
        </authorList>
    </citation>
    <scope>NUCLEOTIDE SEQUENCE [LARGE SCALE GENOMIC DNA]</scope>
    <source>
        <strain evidence="1 2">DSM 29853</strain>
    </source>
</reference>
<proteinExistence type="predicted"/>
<organism evidence="1 2">
    <name type="scientific">Gellertiella hungarica</name>
    <dbReference type="NCBI Taxonomy" id="1572859"/>
    <lineage>
        <taxon>Bacteria</taxon>
        <taxon>Pseudomonadati</taxon>
        <taxon>Pseudomonadota</taxon>
        <taxon>Alphaproteobacteria</taxon>
        <taxon>Hyphomicrobiales</taxon>
        <taxon>Rhizobiaceae</taxon>
        <taxon>Gellertiella</taxon>
    </lineage>
</organism>
<dbReference type="Proteomes" id="UP000528286">
    <property type="component" value="Unassembled WGS sequence"/>
</dbReference>
<dbReference type="EMBL" id="JACIEZ010000018">
    <property type="protein sequence ID" value="MBB4067304.1"/>
    <property type="molecule type" value="Genomic_DNA"/>
</dbReference>
<keyword evidence="2" id="KW-1185">Reference proteome</keyword>
<sequence length="87" mass="9723">MDEGREHDVELVEAAEDAAEPFQTAEQALDFVAALVDLGVVRPWLGPQRMRGRRTAEYVAAKAARPTELHMIGPVIEALETQQPWNR</sequence>
<evidence type="ECO:0000313" key="2">
    <source>
        <dbReference type="Proteomes" id="UP000528286"/>
    </source>
</evidence>
<accession>A0A7W6J9K0</accession>
<evidence type="ECO:0000313" key="1">
    <source>
        <dbReference type="EMBL" id="MBB4067304.1"/>
    </source>
</evidence>